<feature type="domain" description="Histidine kinase" evidence="8">
    <location>
        <begin position="299"/>
        <end position="394"/>
    </location>
</feature>
<dbReference type="CDD" id="cd17535">
    <property type="entry name" value="REC_NarL-like"/>
    <property type="match status" value="1"/>
</dbReference>
<dbReference type="GO" id="GO:0003677">
    <property type="term" value="F:DNA binding"/>
    <property type="evidence" value="ECO:0007669"/>
    <property type="project" value="UniProtKB-KW"/>
</dbReference>
<evidence type="ECO:0000256" key="4">
    <source>
        <dbReference type="ARBA" id="ARBA00023012"/>
    </source>
</evidence>
<feature type="domain" description="HTH luxR-type" evidence="7">
    <location>
        <begin position="541"/>
        <end position="606"/>
    </location>
</feature>
<comment type="caution">
    <text evidence="6">Lacks conserved residue(s) required for the propagation of feature annotation.</text>
</comment>
<sequence>MENSPASASPSASSATEAAQYQALSALAADLVGQFELRPLLERILRHTMALLGCDSGSICTVDEVAGTYRKEVDVGVGCLSGQTFPLDEGVTGEIVRARGSVLFDEYAEVAGGHIAQRERASLHGVIGVPIRWDGRIIGSAVVFSREAGRRFTDADAHLVELFATHAAIAITNARLHALTADRERASAVLDERERVVRDMHDTIGRGLVSVLLHLDAAEKSSTEAEPRRSLGAARAAARAALDETRRTADGLGPALLEGRSLSDAIALELAWVESTVRVETHLVVIGDPEPLPAETARQLFRIVQESLTNVVEHASARHVRVGLVYGSENVSVLVEDDGQGFDVDALAEARPSAAKGLGLQSLVARAGRLGGTVQIESTPHWGTRVRAELPSSAASAVDARSRWRVLVVHQNAIVRAGLVRVLGQVEPGIEVVGEIADASAAIEAYELLRPHVVLANLDLPHIDGAQLTSYLRAIDPQSSVVLIVHDLADERMRGAARIGATGFVAQDADPVYVTRAVVAAARGESLLSSAFLSRLAATLDPPGTAPLTAREREVRALVERGVPDKQIAARLRISVKTVEKHVGAILRKTGAPNRTALAAQSALHSL</sequence>
<dbReference type="EMBL" id="LT629742">
    <property type="protein sequence ID" value="SDS24576.1"/>
    <property type="molecule type" value="Genomic_DNA"/>
</dbReference>
<dbReference type="InterPro" id="IPR003594">
    <property type="entry name" value="HATPase_dom"/>
</dbReference>
<proteinExistence type="predicted"/>
<dbReference type="InterPro" id="IPR011712">
    <property type="entry name" value="Sig_transdc_His_kin_sub3_dim/P"/>
</dbReference>
<dbReference type="InterPro" id="IPR016032">
    <property type="entry name" value="Sig_transdc_resp-reg_C-effctor"/>
</dbReference>
<dbReference type="SUPFAM" id="SSF55781">
    <property type="entry name" value="GAF domain-like"/>
    <property type="match status" value="1"/>
</dbReference>
<dbReference type="InterPro" id="IPR036890">
    <property type="entry name" value="HATPase_C_sf"/>
</dbReference>
<name>A0A1H1QMH6_9MICO</name>
<evidence type="ECO:0000313" key="10">
    <source>
        <dbReference type="EMBL" id="SDS24576.1"/>
    </source>
</evidence>
<evidence type="ECO:0000256" key="1">
    <source>
        <dbReference type="ARBA" id="ARBA00022553"/>
    </source>
</evidence>
<dbReference type="PROSITE" id="PS50109">
    <property type="entry name" value="HIS_KIN"/>
    <property type="match status" value="1"/>
</dbReference>
<dbReference type="InterPro" id="IPR058245">
    <property type="entry name" value="NreC/VraR/RcsB-like_REC"/>
</dbReference>
<dbReference type="SUPFAM" id="SSF55874">
    <property type="entry name" value="ATPase domain of HSP90 chaperone/DNA topoisomerase II/histidine kinase"/>
    <property type="match status" value="1"/>
</dbReference>
<dbReference type="InterPro" id="IPR011006">
    <property type="entry name" value="CheY-like_superfamily"/>
</dbReference>
<dbReference type="Gene3D" id="3.30.565.10">
    <property type="entry name" value="Histidine kinase-like ATPase, C-terminal domain"/>
    <property type="match status" value="1"/>
</dbReference>
<dbReference type="PROSITE" id="PS50110">
    <property type="entry name" value="RESPONSE_REGULATORY"/>
    <property type="match status" value="1"/>
</dbReference>
<keyword evidence="2" id="KW-0808">Transferase</keyword>
<dbReference type="PRINTS" id="PR00038">
    <property type="entry name" value="HTHLUXR"/>
</dbReference>
<dbReference type="InterPro" id="IPR050482">
    <property type="entry name" value="Sensor_HK_TwoCompSys"/>
</dbReference>
<protein>
    <submittedName>
        <fullName evidence="10">Signal transduction histidine kinase</fullName>
    </submittedName>
</protein>
<dbReference type="PANTHER" id="PTHR24421">
    <property type="entry name" value="NITRATE/NITRITE SENSOR PROTEIN NARX-RELATED"/>
    <property type="match status" value="1"/>
</dbReference>
<evidence type="ECO:0000256" key="2">
    <source>
        <dbReference type="ARBA" id="ARBA00022679"/>
    </source>
</evidence>
<dbReference type="PROSITE" id="PS50043">
    <property type="entry name" value="HTH_LUXR_2"/>
    <property type="match status" value="1"/>
</dbReference>
<dbReference type="Pfam" id="PF00196">
    <property type="entry name" value="GerE"/>
    <property type="match status" value="1"/>
</dbReference>
<dbReference type="Pfam" id="PF07730">
    <property type="entry name" value="HisKA_3"/>
    <property type="match status" value="1"/>
</dbReference>
<dbReference type="InterPro" id="IPR005467">
    <property type="entry name" value="His_kinase_dom"/>
</dbReference>
<dbReference type="InterPro" id="IPR000792">
    <property type="entry name" value="Tscrpt_reg_LuxR_C"/>
</dbReference>
<evidence type="ECO:0000256" key="3">
    <source>
        <dbReference type="ARBA" id="ARBA00022777"/>
    </source>
</evidence>
<dbReference type="InterPro" id="IPR029016">
    <property type="entry name" value="GAF-like_dom_sf"/>
</dbReference>
<dbReference type="Gene3D" id="3.40.50.2300">
    <property type="match status" value="1"/>
</dbReference>
<evidence type="ECO:0000256" key="5">
    <source>
        <dbReference type="ARBA" id="ARBA00023125"/>
    </source>
</evidence>
<dbReference type="Pfam" id="PF00072">
    <property type="entry name" value="Response_reg"/>
    <property type="match status" value="1"/>
</dbReference>
<evidence type="ECO:0000259" key="9">
    <source>
        <dbReference type="PROSITE" id="PS50110"/>
    </source>
</evidence>
<dbReference type="GO" id="GO:0016020">
    <property type="term" value="C:membrane"/>
    <property type="evidence" value="ECO:0007669"/>
    <property type="project" value="InterPro"/>
</dbReference>
<dbReference type="Pfam" id="PF13185">
    <property type="entry name" value="GAF_2"/>
    <property type="match status" value="1"/>
</dbReference>
<dbReference type="OrthoDB" id="144293at2"/>
<dbReference type="SUPFAM" id="SSF46894">
    <property type="entry name" value="C-terminal effector domain of the bipartite response regulators"/>
    <property type="match status" value="1"/>
</dbReference>
<keyword evidence="11" id="KW-1185">Reference proteome</keyword>
<keyword evidence="5" id="KW-0238">DNA-binding</keyword>
<dbReference type="InterPro" id="IPR001789">
    <property type="entry name" value="Sig_transdc_resp-reg_receiver"/>
</dbReference>
<evidence type="ECO:0000313" key="11">
    <source>
        <dbReference type="Proteomes" id="UP000181956"/>
    </source>
</evidence>
<accession>A0A1H1QMH6</accession>
<keyword evidence="3 10" id="KW-0418">Kinase</keyword>
<dbReference type="GO" id="GO:0000155">
    <property type="term" value="F:phosphorelay sensor kinase activity"/>
    <property type="evidence" value="ECO:0007669"/>
    <property type="project" value="InterPro"/>
</dbReference>
<organism evidence="10 11">
    <name type="scientific">Microterricola viridarii</name>
    <dbReference type="NCBI Taxonomy" id="412690"/>
    <lineage>
        <taxon>Bacteria</taxon>
        <taxon>Bacillati</taxon>
        <taxon>Actinomycetota</taxon>
        <taxon>Actinomycetes</taxon>
        <taxon>Micrococcales</taxon>
        <taxon>Microbacteriaceae</taxon>
        <taxon>Microterricola</taxon>
    </lineage>
</organism>
<dbReference type="SUPFAM" id="SSF52172">
    <property type="entry name" value="CheY-like"/>
    <property type="match status" value="1"/>
</dbReference>
<dbReference type="Gene3D" id="3.30.450.40">
    <property type="match status" value="1"/>
</dbReference>
<evidence type="ECO:0000259" key="8">
    <source>
        <dbReference type="PROSITE" id="PS50109"/>
    </source>
</evidence>
<evidence type="ECO:0000259" key="7">
    <source>
        <dbReference type="PROSITE" id="PS50043"/>
    </source>
</evidence>
<dbReference type="GO" id="GO:0046983">
    <property type="term" value="F:protein dimerization activity"/>
    <property type="evidence" value="ECO:0007669"/>
    <property type="project" value="InterPro"/>
</dbReference>
<dbReference type="STRING" id="412690.SAMN04489834_1127"/>
<dbReference type="SMART" id="SM00065">
    <property type="entry name" value="GAF"/>
    <property type="match status" value="1"/>
</dbReference>
<dbReference type="Proteomes" id="UP000181956">
    <property type="component" value="Chromosome I"/>
</dbReference>
<dbReference type="AlphaFoldDB" id="A0A1H1QMH6"/>
<feature type="domain" description="Response regulatory" evidence="9">
    <location>
        <begin position="405"/>
        <end position="522"/>
    </location>
</feature>
<evidence type="ECO:0000256" key="6">
    <source>
        <dbReference type="PROSITE-ProRule" id="PRU00169"/>
    </source>
</evidence>
<dbReference type="CDD" id="cd16917">
    <property type="entry name" value="HATPase_UhpB-NarQ-NarX-like"/>
    <property type="match status" value="1"/>
</dbReference>
<dbReference type="InterPro" id="IPR003018">
    <property type="entry name" value="GAF"/>
</dbReference>
<dbReference type="PANTHER" id="PTHR24421:SF62">
    <property type="entry name" value="SENSORY TRANSDUCTION HISTIDINE KINASE"/>
    <property type="match status" value="1"/>
</dbReference>
<reference evidence="11" key="1">
    <citation type="submission" date="2016-10" db="EMBL/GenBank/DDBJ databases">
        <authorList>
            <person name="Varghese N."/>
            <person name="Submissions S."/>
        </authorList>
    </citation>
    <scope>NUCLEOTIDE SEQUENCE [LARGE SCALE GENOMIC DNA]</scope>
    <source>
        <strain evidence="11">DSM 21772</strain>
    </source>
</reference>
<dbReference type="GO" id="GO:0006355">
    <property type="term" value="P:regulation of DNA-templated transcription"/>
    <property type="evidence" value="ECO:0007669"/>
    <property type="project" value="InterPro"/>
</dbReference>
<dbReference type="SMART" id="SM00421">
    <property type="entry name" value="HTH_LUXR"/>
    <property type="match status" value="1"/>
</dbReference>
<gene>
    <name evidence="10" type="ORF">SAMN04489834_1127</name>
</gene>
<dbReference type="SMART" id="SM00448">
    <property type="entry name" value="REC"/>
    <property type="match status" value="1"/>
</dbReference>
<dbReference type="Pfam" id="PF02518">
    <property type="entry name" value="HATPase_c"/>
    <property type="match status" value="1"/>
</dbReference>
<dbReference type="CDD" id="cd06170">
    <property type="entry name" value="LuxR_C_like"/>
    <property type="match status" value="1"/>
</dbReference>
<dbReference type="SMART" id="SM00387">
    <property type="entry name" value="HATPase_c"/>
    <property type="match status" value="1"/>
</dbReference>
<keyword evidence="4" id="KW-0902">Two-component regulatory system</keyword>
<keyword evidence="1" id="KW-0597">Phosphoprotein</keyword>
<dbReference type="RefSeq" id="WP_083363168.1">
    <property type="nucleotide sequence ID" value="NZ_LT629742.1"/>
</dbReference>
<dbReference type="Gene3D" id="1.20.5.1930">
    <property type="match status" value="1"/>
</dbReference>